<proteinExistence type="predicted"/>
<dbReference type="EMBL" id="CP081051">
    <property type="protein sequence ID" value="UWQ39931.1"/>
    <property type="molecule type" value="Genomic_DNA"/>
</dbReference>
<organism evidence="1 2">
    <name type="scientific">Leisingera aquaemixtae</name>
    <dbReference type="NCBI Taxonomy" id="1396826"/>
    <lineage>
        <taxon>Bacteria</taxon>
        <taxon>Pseudomonadati</taxon>
        <taxon>Pseudomonadota</taxon>
        <taxon>Alphaproteobacteria</taxon>
        <taxon>Rhodobacterales</taxon>
        <taxon>Roseobacteraceae</taxon>
        <taxon>Leisingera</taxon>
    </lineage>
</organism>
<keyword evidence="2" id="KW-1185">Reference proteome</keyword>
<name>A0ABY5WEP2_9RHOB</name>
<accession>A0ABY5WEP2</accession>
<gene>
    <name evidence="1" type="ORF">K3718_10055</name>
</gene>
<dbReference type="Proteomes" id="UP001058514">
    <property type="component" value="Chromosome"/>
</dbReference>
<evidence type="ECO:0000313" key="2">
    <source>
        <dbReference type="Proteomes" id="UP001058514"/>
    </source>
</evidence>
<protein>
    <submittedName>
        <fullName evidence="1">DUF4258 domain-containing protein</fullName>
    </submittedName>
</protein>
<reference evidence="1" key="1">
    <citation type="submission" date="2021-08" db="EMBL/GenBank/DDBJ databases">
        <authorList>
            <person name="Nwanade C."/>
            <person name="Wang M."/>
            <person name="Masoudi A."/>
            <person name="Yu Z."/>
            <person name="Liu J."/>
        </authorList>
    </citation>
    <scope>NUCLEOTIDE SEQUENCE</scope>
    <source>
        <strain evidence="1">S166</strain>
    </source>
</reference>
<dbReference type="RefSeq" id="WP_259963453.1">
    <property type="nucleotide sequence ID" value="NZ_CP081051.1"/>
</dbReference>
<sequence>MMAFCEEGAFQLSTHAAVRMAQRGIRGAILDFVLLHGTRRKAQRDCETYVLSDRAGRELQAAGYDGQTIAAATKIQAIVDADGTIVTCYHRRNTRSRLSCRKSQIRGFQPA</sequence>
<evidence type="ECO:0000313" key="1">
    <source>
        <dbReference type="EMBL" id="UWQ39931.1"/>
    </source>
</evidence>